<dbReference type="InterPro" id="IPR050430">
    <property type="entry name" value="Peptidase_S1"/>
</dbReference>
<dbReference type="VEuPathDB" id="VectorBase:AARA000015"/>
<dbReference type="FunFam" id="2.40.10.10:FF:000034">
    <property type="entry name" value="Eupolytin"/>
    <property type="match status" value="1"/>
</dbReference>
<keyword evidence="3" id="KW-0720">Serine protease</keyword>
<dbReference type="SMART" id="SM00020">
    <property type="entry name" value="Tryp_SPc"/>
    <property type="match status" value="1"/>
</dbReference>
<protein>
    <submittedName>
        <fullName evidence="6">Uncharacterized protein</fullName>
    </submittedName>
</protein>
<dbReference type="AlphaFoldDB" id="A0A182HFL7"/>
<reference evidence="6" key="1">
    <citation type="submission" date="2022-08" db="UniProtKB">
        <authorList>
            <consortium name="EnsemblMetazoa"/>
        </authorList>
    </citation>
    <scope>IDENTIFICATION</scope>
    <source>
        <strain evidence="6">Dongola</strain>
    </source>
</reference>
<proteinExistence type="inferred from homology"/>
<comment type="similarity">
    <text evidence="5">Belongs to the peptidase S1 family. CLIP subfamily.</text>
</comment>
<keyword evidence="7" id="KW-1185">Reference proteome</keyword>
<dbReference type="CDD" id="cd00190">
    <property type="entry name" value="Tryp_SPc"/>
    <property type="match status" value="1"/>
</dbReference>
<evidence type="ECO:0000313" key="7">
    <source>
        <dbReference type="Proteomes" id="UP000075840"/>
    </source>
</evidence>
<organism evidence="6 7">
    <name type="scientific">Anopheles arabiensis</name>
    <name type="common">Mosquito</name>
    <dbReference type="NCBI Taxonomy" id="7173"/>
    <lineage>
        <taxon>Eukaryota</taxon>
        <taxon>Metazoa</taxon>
        <taxon>Ecdysozoa</taxon>
        <taxon>Arthropoda</taxon>
        <taxon>Hexapoda</taxon>
        <taxon>Insecta</taxon>
        <taxon>Pterygota</taxon>
        <taxon>Neoptera</taxon>
        <taxon>Endopterygota</taxon>
        <taxon>Diptera</taxon>
        <taxon>Nematocera</taxon>
        <taxon>Culicoidea</taxon>
        <taxon>Culicidae</taxon>
        <taxon>Anophelinae</taxon>
        <taxon>Anopheles</taxon>
    </lineage>
</organism>
<name>A0A182HFL7_ANOAR</name>
<evidence type="ECO:0000256" key="3">
    <source>
        <dbReference type="ARBA" id="ARBA00022825"/>
    </source>
</evidence>
<dbReference type="VEuPathDB" id="VectorBase:AARA21_008003"/>
<dbReference type="InterPro" id="IPR043504">
    <property type="entry name" value="Peptidase_S1_PA_chymotrypsin"/>
</dbReference>
<keyword evidence="4" id="KW-1015">Disulfide bond</keyword>
<sequence length="285" mass="30488">MKQVICLVFLWIFWSNAVEANENQRASAEAAVLVKDKNVTKAEAAAQSGRIINGFSVEIAKYPFVLSLRRDGKFDCGATVISLSHALTAAASIYPYRNSPQRMTLYGGSTSPTSGGVSFSVLRIAVHPNYNPIVRVSDFNIAVLTVPTNAFRAKRNIAPIPLASSVVETGTKCSVFGWGSTNYYIPAPATTLRAADMVISSEATCARAWLQLPSPVVITSNMVCAKGDRGADLCIGDCGNALVCRGKFTGIAFLSSLRCDTSRDSGYIKITAPSVRNFIRSQSGV</sequence>
<dbReference type="PANTHER" id="PTHR24276:SF96">
    <property type="entry name" value="PEPTIDASE S1 DOMAIN-CONTAINING PROTEIN"/>
    <property type="match status" value="1"/>
</dbReference>
<evidence type="ECO:0000256" key="4">
    <source>
        <dbReference type="ARBA" id="ARBA00023157"/>
    </source>
</evidence>
<dbReference type="EnsemblMetazoa" id="AARA000015-RA">
    <property type="protein sequence ID" value="AARA000015-PA"/>
    <property type="gene ID" value="AARA000015"/>
</dbReference>
<dbReference type="PROSITE" id="PS50240">
    <property type="entry name" value="TRYPSIN_DOM"/>
    <property type="match status" value="1"/>
</dbReference>
<evidence type="ECO:0000256" key="1">
    <source>
        <dbReference type="ARBA" id="ARBA00022670"/>
    </source>
</evidence>
<dbReference type="EMBL" id="APCN01006367">
    <property type="status" value="NOT_ANNOTATED_CDS"/>
    <property type="molecule type" value="Genomic_DNA"/>
</dbReference>
<dbReference type="SUPFAM" id="SSF50494">
    <property type="entry name" value="Trypsin-like serine proteases"/>
    <property type="match status" value="1"/>
</dbReference>
<dbReference type="Gene3D" id="2.40.10.10">
    <property type="entry name" value="Trypsin-like serine proteases"/>
    <property type="match status" value="1"/>
</dbReference>
<keyword evidence="2" id="KW-0378">Hydrolase</keyword>
<dbReference type="Pfam" id="PF00089">
    <property type="entry name" value="Trypsin"/>
    <property type="match status" value="1"/>
</dbReference>
<evidence type="ECO:0000256" key="5">
    <source>
        <dbReference type="ARBA" id="ARBA00024195"/>
    </source>
</evidence>
<dbReference type="InterPro" id="IPR009003">
    <property type="entry name" value="Peptidase_S1_PA"/>
</dbReference>
<dbReference type="Proteomes" id="UP000075840">
    <property type="component" value="Unassembled WGS sequence"/>
</dbReference>
<evidence type="ECO:0000256" key="2">
    <source>
        <dbReference type="ARBA" id="ARBA00022801"/>
    </source>
</evidence>
<dbReference type="GO" id="GO:0004252">
    <property type="term" value="F:serine-type endopeptidase activity"/>
    <property type="evidence" value="ECO:0007669"/>
    <property type="project" value="InterPro"/>
</dbReference>
<dbReference type="GO" id="GO:0006508">
    <property type="term" value="P:proteolysis"/>
    <property type="evidence" value="ECO:0007669"/>
    <property type="project" value="UniProtKB-KW"/>
</dbReference>
<dbReference type="PANTHER" id="PTHR24276">
    <property type="entry name" value="POLYSERASE-RELATED"/>
    <property type="match status" value="1"/>
</dbReference>
<keyword evidence="1" id="KW-0645">Protease</keyword>
<accession>A0A182HFL7</accession>
<dbReference type="InterPro" id="IPR001254">
    <property type="entry name" value="Trypsin_dom"/>
</dbReference>
<evidence type="ECO:0000313" key="6">
    <source>
        <dbReference type="EnsemblMetazoa" id="AARA000015-PA"/>
    </source>
</evidence>